<dbReference type="Proteomes" id="UP000242913">
    <property type="component" value="Unassembled WGS sequence"/>
</dbReference>
<protein>
    <submittedName>
        <fullName evidence="7 9">Uncharacterized protein</fullName>
    </submittedName>
</protein>
<reference evidence="7 8" key="1">
    <citation type="submission" date="2015-12" db="EMBL/GenBank/DDBJ databases">
        <title>Draft genome of the nematode, Onchocerca flexuosa.</title>
        <authorList>
            <person name="Mitreva M."/>
        </authorList>
    </citation>
    <scope>NUCLEOTIDE SEQUENCE [LARGE SCALE GENOMIC DNA]</scope>
    <source>
        <strain evidence="7">Red Deer</strain>
    </source>
</reference>
<feature type="transmembrane region" description="Helical" evidence="6">
    <location>
        <begin position="44"/>
        <end position="63"/>
    </location>
</feature>
<accession>A0A183HMF9</accession>
<evidence type="ECO:0000256" key="5">
    <source>
        <dbReference type="ARBA" id="ARBA00023136"/>
    </source>
</evidence>
<evidence type="ECO:0000313" key="9">
    <source>
        <dbReference type="WBParaSite" id="OFLC_0000867001-mRNA-1"/>
    </source>
</evidence>
<reference evidence="9" key="2">
    <citation type="submission" date="2016-06" db="UniProtKB">
        <authorList>
            <consortium name="WormBaseParasite"/>
        </authorList>
    </citation>
    <scope>IDENTIFICATION</scope>
</reference>
<dbReference type="GO" id="GO:0000139">
    <property type="term" value="C:Golgi membrane"/>
    <property type="evidence" value="ECO:0007669"/>
    <property type="project" value="InterPro"/>
</dbReference>
<dbReference type="InterPro" id="IPR007271">
    <property type="entry name" value="Nuc_sug_transpt"/>
</dbReference>
<evidence type="ECO:0000256" key="6">
    <source>
        <dbReference type="SAM" id="Phobius"/>
    </source>
</evidence>
<keyword evidence="4 6" id="KW-1133">Transmembrane helix</keyword>
<sequence length="114" mass="12914">MVHQLVQCQGELPLPPSISSIVFRQQSSEVGKSYCLMDRGNLKWISLIVLILQTTLLVLILHYSRVQEVDGPRYASSTAVVTAEIIKLFTSIVFIAYEHCKCIFNSAPKYIERK</sequence>
<dbReference type="GO" id="GO:0015165">
    <property type="term" value="F:pyrimidine nucleotide-sugar transmembrane transporter activity"/>
    <property type="evidence" value="ECO:0007669"/>
    <property type="project" value="InterPro"/>
</dbReference>
<keyword evidence="3 6" id="KW-0812">Transmembrane</keyword>
<dbReference type="AlphaFoldDB" id="A0A183HMF9"/>
<name>A0A183HMF9_9BILA</name>
<feature type="transmembrane region" description="Helical" evidence="6">
    <location>
        <begin position="75"/>
        <end position="97"/>
    </location>
</feature>
<dbReference type="OrthoDB" id="408493at2759"/>
<evidence type="ECO:0000256" key="1">
    <source>
        <dbReference type="ARBA" id="ARBA00004141"/>
    </source>
</evidence>
<proteinExistence type="predicted"/>
<evidence type="ECO:0000313" key="7">
    <source>
        <dbReference type="EMBL" id="OZC07492.1"/>
    </source>
</evidence>
<comment type="subcellular location">
    <subcellularLocation>
        <location evidence="1">Membrane</location>
        <topology evidence="1">Multi-pass membrane protein</topology>
    </subcellularLocation>
</comment>
<keyword evidence="2" id="KW-0762">Sugar transport</keyword>
<evidence type="ECO:0000256" key="2">
    <source>
        <dbReference type="ARBA" id="ARBA00022597"/>
    </source>
</evidence>
<evidence type="ECO:0000313" key="8">
    <source>
        <dbReference type="Proteomes" id="UP000242913"/>
    </source>
</evidence>
<keyword evidence="8" id="KW-1185">Reference proteome</keyword>
<dbReference type="EMBL" id="KZ270030">
    <property type="protein sequence ID" value="OZC07492.1"/>
    <property type="molecule type" value="Genomic_DNA"/>
</dbReference>
<keyword evidence="5 6" id="KW-0472">Membrane</keyword>
<evidence type="ECO:0000256" key="3">
    <source>
        <dbReference type="ARBA" id="ARBA00022692"/>
    </source>
</evidence>
<gene>
    <name evidence="7" type="ORF">X798_05486</name>
</gene>
<organism evidence="9">
    <name type="scientific">Onchocerca flexuosa</name>
    <dbReference type="NCBI Taxonomy" id="387005"/>
    <lineage>
        <taxon>Eukaryota</taxon>
        <taxon>Metazoa</taxon>
        <taxon>Ecdysozoa</taxon>
        <taxon>Nematoda</taxon>
        <taxon>Chromadorea</taxon>
        <taxon>Rhabditida</taxon>
        <taxon>Spirurina</taxon>
        <taxon>Spiruromorpha</taxon>
        <taxon>Filarioidea</taxon>
        <taxon>Onchocercidae</taxon>
        <taxon>Onchocerca</taxon>
    </lineage>
</organism>
<dbReference type="Pfam" id="PF04142">
    <property type="entry name" value="Nuc_sug_transp"/>
    <property type="match status" value="1"/>
</dbReference>
<dbReference type="WBParaSite" id="OFLC_0000867001-mRNA-1">
    <property type="protein sequence ID" value="OFLC_0000867001-mRNA-1"/>
    <property type="gene ID" value="OFLC_0000867001"/>
</dbReference>
<dbReference type="STRING" id="387005.A0A183HMF9"/>
<evidence type="ECO:0000256" key="4">
    <source>
        <dbReference type="ARBA" id="ARBA00022989"/>
    </source>
</evidence>
<keyword evidence="2" id="KW-0813">Transport</keyword>